<dbReference type="GO" id="GO:0005524">
    <property type="term" value="F:ATP binding"/>
    <property type="evidence" value="ECO:0007669"/>
    <property type="project" value="UniProtKB-UniRule"/>
</dbReference>
<evidence type="ECO:0000256" key="9">
    <source>
        <dbReference type="ARBA" id="ARBA00048478"/>
    </source>
</evidence>
<protein>
    <recommendedName>
        <fullName evidence="10">Cytidylate kinase</fullName>
        <shortName evidence="10">CK</shortName>
        <ecNumber evidence="10">2.7.4.25</ecNumber>
    </recommendedName>
    <alternativeName>
        <fullName evidence="10">Cytidine monophosphate kinase</fullName>
        <shortName evidence="10">CMP kinase</shortName>
    </alternativeName>
</protein>
<comment type="catalytic activity">
    <reaction evidence="9 10">
        <text>CMP + ATP = CDP + ADP</text>
        <dbReference type="Rhea" id="RHEA:11600"/>
        <dbReference type="ChEBI" id="CHEBI:30616"/>
        <dbReference type="ChEBI" id="CHEBI:58069"/>
        <dbReference type="ChEBI" id="CHEBI:60377"/>
        <dbReference type="ChEBI" id="CHEBI:456216"/>
        <dbReference type="EC" id="2.7.4.25"/>
    </reaction>
</comment>
<evidence type="ECO:0000256" key="2">
    <source>
        <dbReference type="ARBA" id="ARBA00011005"/>
    </source>
</evidence>
<dbReference type="HOGENOM" id="CLU_079959_1_0_2"/>
<comment type="similarity">
    <text evidence="2 10">Belongs to the cytidylate kinase family. Type 2 subfamily.</text>
</comment>
<keyword evidence="5 10" id="KW-0547">Nucleotide-binding</keyword>
<dbReference type="GO" id="GO:0036430">
    <property type="term" value="F:CMP kinase activity"/>
    <property type="evidence" value="ECO:0007669"/>
    <property type="project" value="RHEA"/>
</dbReference>
<keyword evidence="3 10" id="KW-0963">Cytoplasm</keyword>
<dbReference type="STRING" id="1301915.JH146_1242"/>
<comment type="subcellular location">
    <subcellularLocation>
        <location evidence="1 10">Cytoplasm</location>
    </subcellularLocation>
</comment>
<dbReference type="InterPro" id="IPR011994">
    <property type="entry name" value="Cytidylate_kinase_dom"/>
</dbReference>
<feature type="binding site" evidence="10">
    <location>
        <begin position="7"/>
        <end position="15"/>
    </location>
    <ligand>
        <name>ATP</name>
        <dbReference type="ChEBI" id="CHEBI:30616"/>
    </ligand>
</feature>
<dbReference type="CDD" id="cd02020">
    <property type="entry name" value="CMPK"/>
    <property type="match status" value="1"/>
</dbReference>
<dbReference type="GO" id="GO:0036431">
    <property type="term" value="F:dCMP kinase activity"/>
    <property type="evidence" value="ECO:0007669"/>
    <property type="project" value="InterPro"/>
</dbReference>
<keyword evidence="7 10" id="KW-0067">ATP-binding</keyword>
<dbReference type="InterPro" id="IPR011892">
    <property type="entry name" value="Cyt_kin_arch"/>
</dbReference>
<evidence type="ECO:0000256" key="3">
    <source>
        <dbReference type="ARBA" id="ARBA00022490"/>
    </source>
</evidence>
<dbReference type="EMBL" id="CP009149">
    <property type="protein sequence ID" value="AIJ06084.1"/>
    <property type="molecule type" value="Genomic_DNA"/>
</dbReference>
<gene>
    <name evidence="10" type="primary">cmk</name>
    <name evidence="11" type="ORF">JH146_1242</name>
</gene>
<dbReference type="HAMAP" id="MF_00239">
    <property type="entry name" value="Cytidyl_kinase_type2"/>
    <property type="match status" value="1"/>
</dbReference>
<keyword evidence="12" id="KW-1185">Reference proteome</keyword>
<dbReference type="NCBIfam" id="TIGR02173">
    <property type="entry name" value="cyt_kin_arch"/>
    <property type="match status" value="1"/>
</dbReference>
<sequence length="178" mass="20482">MIITIGGLPGTGTTTIAKMIAEKYNLRHVCAGFIFREMAKEMGMDLQEFSKYAEQHKEVDEEIDRRQVEIAKQGNVVLEGRLAAWMLLKNGIKPDLTIWFKAPLEVRAERISKRESVDKEIALKKMVEREASEKKRYKEIYNIDLDDLSIYDLVIDTSKWDVEGVFNIVSSAIDNLKR</sequence>
<evidence type="ECO:0000256" key="5">
    <source>
        <dbReference type="ARBA" id="ARBA00022741"/>
    </source>
</evidence>
<dbReference type="KEGG" id="mjh:JH146_1242"/>
<dbReference type="EC" id="2.7.4.25" evidence="10"/>
<evidence type="ECO:0000313" key="11">
    <source>
        <dbReference type="EMBL" id="AIJ06084.1"/>
    </source>
</evidence>
<dbReference type="InterPro" id="IPR027417">
    <property type="entry name" value="P-loop_NTPase"/>
</dbReference>
<comment type="catalytic activity">
    <reaction evidence="8 10">
        <text>dCMP + ATP = dCDP + ADP</text>
        <dbReference type="Rhea" id="RHEA:25094"/>
        <dbReference type="ChEBI" id="CHEBI:30616"/>
        <dbReference type="ChEBI" id="CHEBI:57566"/>
        <dbReference type="ChEBI" id="CHEBI:58593"/>
        <dbReference type="ChEBI" id="CHEBI:456216"/>
        <dbReference type="EC" id="2.7.4.25"/>
    </reaction>
</comment>
<evidence type="ECO:0000256" key="1">
    <source>
        <dbReference type="ARBA" id="ARBA00004496"/>
    </source>
</evidence>
<dbReference type="Proteomes" id="UP000028781">
    <property type="component" value="Chromosome"/>
</dbReference>
<accession>A0A076LKH1</accession>
<dbReference type="GeneID" id="24891861"/>
<keyword evidence="6 10" id="KW-0418">Kinase</keyword>
<dbReference type="GO" id="GO:0005737">
    <property type="term" value="C:cytoplasm"/>
    <property type="evidence" value="ECO:0007669"/>
    <property type="project" value="UniProtKB-SubCell"/>
</dbReference>
<dbReference type="Pfam" id="PF13189">
    <property type="entry name" value="Cytidylate_kin2"/>
    <property type="match status" value="1"/>
</dbReference>
<evidence type="ECO:0000256" key="6">
    <source>
        <dbReference type="ARBA" id="ARBA00022777"/>
    </source>
</evidence>
<dbReference type="GO" id="GO:0006220">
    <property type="term" value="P:pyrimidine nucleotide metabolic process"/>
    <property type="evidence" value="ECO:0007669"/>
    <property type="project" value="UniProtKB-UniRule"/>
</dbReference>
<evidence type="ECO:0000313" key="12">
    <source>
        <dbReference type="Proteomes" id="UP000028781"/>
    </source>
</evidence>
<dbReference type="Gene3D" id="3.40.50.300">
    <property type="entry name" value="P-loop containing nucleotide triphosphate hydrolases"/>
    <property type="match status" value="1"/>
</dbReference>
<evidence type="ECO:0000256" key="4">
    <source>
        <dbReference type="ARBA" id="ARBA00022679"/>
    </source>
</evidence>
<proteinExistence type="inferred from homology"/>
<evidence type="ECO:0000256" key="7">
    <source>
        <dbReference type="ARBA" id="ARBA00022840"/>
    </source>
</evidence>
<reference evidence="11 12" key="1">
    <citation type="journal article" date="2015" name="Int. J. Syst. Evol. Microbiol.">
        <title>M ethanocaldococcus bathoardescens sp. nov., a hyperthermophilic methanogen isolated from a volcanically active deep-sea hydrothermal vent.</title>
        <authorList>
            <person name="Stewart L.C."/>
            <person name="Jung J.H."/>
            <person name="Kim Y.T."/>
            <person name="Kwon S.W."/>
            <person name="Park C.S."/>
            <person name="Holden J.F."/>
        </authorList>
    </citation>
    <scope>NUCLEOTIDE SEQUENCE [LARGE SCALE GENOMIC DNA]</scope>
    <source>
        <strain evidence="11 12">JH146</strain>
    </source>
</reference>
<evidence type="ECO:0000256" key="8">
    <source>
        <dbReference type="ARBA" id="ARBA00047615"/>
    </source>
</evidence>
<dbReference type="AlphaFoldDB" id="A0A076LKH1"/>
<keyword evidence="4 10" id="KW-0808">Transferase</keyword>
<name>A0A076LKH1_9EURY</name>
<organism evidence="11 12">
    <name type="scientific">Methanocaldococcus bathoardescens</name>
    <dbReference type="NCBI Taxonomy" id="1301915"/>
    <lineage>
        <taxon>Archaea</taxon>
        <taxon>Methanobacteriati</taxon>
        <taxon>Methanobacteriota</taxon>
        <taxon>Methanomada group</taxon>
        <taxon>Methanococci</taxon>
        <taxon>Methanococcales</taxon>
        <taxon>Methanocaldococcaceae</taxon>
        <taxon>Methanocaldococcus</taxon>
    </lineage>
</organism>
<dbReference type="RefSeq" id="WP_048202199.1">
    <property type="nucleotide sequence ID" value="NZ_CP009149.1"/>
</dbReference>
<evidence type="ECO:0000256" key="10">
    <source>
        <dbReference type="HAMAP-Rule" id="MF_00239"/>
    </source>
</evidence>
<dbReference type="SUPFAM" id="SSF52540">
    <property type="entry name" value="P-loop containing nucleoside triphosphate hydrolases"/>
    <property type="match status" value="1"/>
</dbReference>
<dbReference type="OrthoDB" id="31096at2157"/>